<feature type="domain" description="VWFA" evidence="2">
    <location>
        <begin position="1"/>
        <end position="129"/>
    </location>
</feature>
<gene>
    <name evidence="3" type="ORF">ASIM_LOCUS15973</name>
</gene>
<dbReference type="InterPro" id="IPR016187">
    <property type="entry name" value="CTDL_fold"/>
</dbReference>
<dbReference type="InterPro" id="IPR016186">
    <property type="entry name" value="C-type_lectin-like/link_sf"/>
</dbReference>
<dbReference type="PROSITE" id="PS50041">
    <property type="entry name" value="C_TYPE_LECTIN_2"/>
    <property type="match status" value="1"/>
</dbReference>
<accession>A0A0M3K6H5</accession>
<dbReference type="CDD" id="cd00037">
    <property type="entry name" value="CLECT"/>
    <property type="match status" value="1"/>
</dbReference>
<dbReference type="OrthoDB" id="5787264at2759"/>
<name>A0A0M3K6H5_ANISI</name>
<dbReference type="Pfam" id="PF00092">
    <property type="entry name" value="VWA"/>
    <property type="match status" value="2"/>
</dbReference>
<dbReference type="WBParaSite" id="ASIM_0001656601-mRNA-1">
    <property type="protein sequence ID" value="ASIM_0001656601-mRNA-1"/>
    <property type="gene ID" value="ASIM_0001656601"/>
</dbReference>
<reference evidence="3 4" key="2">
    <citation type="submission" date="2018-11" db="EMBL/GenBank/DDBJ databases">
        <authorList>
            <consortium name="Pathogen Informatics"/>
        </authorList>
    </citation>
    <scope>NUCLEOTIDE SEQUENCE [LARGE SCALE GENOMIC DNA]</scope>
</reference>
<reference evidence="5" key="1">
    <citation type="submission" date="2017-02" db="UniProtKB">
        <authorList>
            <consortium name="WormBaseParasite"/>
        </authorList>
    </citation>
    <scope>IDENTIFICATION</scope>
</reference>
<dbReference type="InterPro" id="IPR002035">
    <property type="entry name" value="VWF_A"/>
</dbReference>
<dbReference type="SMART" id="SM00034">
    <property type="entry name" value="CLECT"/>
    <property type="match status" value="1"/>
</dbReference>
<dbReference type="Gene3D" id="3.40.50.410">
    <property type="entry name" value="von Willebrand factor, type A domain"/>
    <property type="match status" value="2"/>
</dbReference>
<dbReference type="PANTHER" id="PTHR31024">
    <property type="entry name" value="C-TYPE LECTIN"/>
    <property type="match status" value="1"/>
</dbReference>
<dbReference type="SUPFAM" id="SSF56436">
    <property type="entry name" value="C-type lectin-like"/>
    <property type="match status" value="1"/>
</dbReference>
<evidence type="ECO:0000259" key="1">
    <source>
        <dbReference type="PROSITE" id="PS50041"/>
    </source>
</evidence>
<feature type="domain" description="VWFA" evidence="2">
    <location>
        <begin position="152"/>
        <end position="306"/>
    </location>
</feature>
<sequence length="503" mass="56393">MVLFDGQGHVAFGLDEYTNNSDVASEIRKSAYSEGGTDIAAGMHTALTEVFAEVSNRDVRKVMIVITDGDDNSNVTAERAVAEENDIITYAVGVGEGTDHNKLIEVAGNPKRVYTFDNYDALASAIDQLCTDIVISPAPRGCKCNTAHTWLDLIFVIDSSKAVNKQDFMAVRNFAAAFIQSIPVSQEIGKFSRVGIINMGDQAQVVGELTSYNTTDQAANAMRNMPYLNSNQANLRDALNKATNMLDSDHDHRQNVQNVIVLFSSVNEPCNYQGYSRLLMKFVDHNPCRIAAQLRQNNNIILTVGLKYDGIEKYPVLNVGSDCYKLNFDAQLPENFVNAICRANCYCLPPYVQFTDKCTEYGECVYQQDQPLDFLTAELTCQNYNATMIDVLSAEKDLFIRDMQGTRYSPYWIGAQYSNNQYKWATGIELDTDGYKNWASGEPDIKKGECVYENINGNQSGWFSDRCDYFMPTHYFVCQKKSCMLLCTRNPVRICSYDVTQFP</sequence>
<proteinExistence type="predicted"/>
<dbReference type="InterPro" id="IPR036465">
    <property type="entry name" value="vWFA_dom_sf"/>
</dbReference>
<evidence type="ECO:0000259" key="2">
    <source>
        <dbReference type="PROSITE" id="PS50234"/>
    </source>
</evidence>
<evidence type="ECO:0000313" key="3">
    <source>
        <dbReference type="EMBL" id="VDK56554.1"/>
    </source>
</evidence>
<dbReference type="Gene3D" id="3.10.100.10">
    <property type="entry name" value="Mannose-Binding Protein A, subunit A"/>
    <property type="match status" value="1"/>
</dbReference>
<dbReference type="AlphaFoldDB" id="A0A0M3K6H5"/>
<evidence type="ECO:0000313" key="4">
    <source>
        <dbReference type="Proteomes" id="UP000267096"/>
    </source>
</evidence>
<feature type="domain" description="C-type lectin" evidence="1">
    <location>
        <begin position="360"/>
        <end position="468"/>
    </location>
</feature>
<dbReference type="SUPFAM" id="SSF53300">
    <property type="entry name" value="vWA-like"/>
    <property type="match status" value="2"/>
</dbReference>
<keyword evidence="4" id="KW-1185">Reference proteome</keyword>
<dbReference type="PROSITE" id="PS50234">
    <property type="entry name" value="VWFA"/>
    <property type="match status" value="2"/>
</dbReference>
<dbReference type="PANTHER" id="PTHR31024:SF3">
    <property type="entry name" value="C-TYPE LECTIN-RELATED"/>
    <property type="match status" value="1"/>
</dbReference>
<evidence type="ECO:0000313" key="5">
    <source>
        <dbReference type="WBParaSite" id="ASIM_0001656601-mRNA-1"/>
    </source>
</evidence>
<dbReference type="InterPro" id="IPR001304">
    <property type="entry name" value="C-type_lectin-like"/>
</dbReference>
<dbReference type="SMART" id="SM00327">
    <property type="entry name" value="VWA"/>
    <property type="match status" value="2"/>
</dbReference>
<dbReference type="Pfam" id="PF00059">
    <property type="entry name" value="Lectin_C"/>
    <property type="match status" value="1"/>
</dbReference>
<dbReference type="CDD" id="cd01450">
    <property type="entry name" value="vWFA_subfamily_ECM"/>
    <property type="match status" value="1"/>
</dbReference>
<protein>
    <submittedName>
        <fullName evidence="5">C-type lectin</fullName>
    </submittedName>
</protein>
<organism evidence="5">
    <name type="scientific">Anisakis simplex</name>
    <name type="common">Herring worm</name>
    <dbReference type="NCBI Taxonomy" id="6269"/>
    <lineage>
        <taxon>Eukaryota</taxon>
        <taxon>Metazoa</taxon>
        <taxon>Ecdysozoa</taxon>
        <taxon>Nematoda</taxon>
        <taxon>Chromadorea</taxon>
        <taxon>Rhabditida</taxon>
        <taxon>Spirurina</taxon>
        <taxon>Ascaridomorpha</taxon>
        <taxon>Ascaridoidea</taxon>
        <taxon>Anisakidae</taxon>
        <taxon>Anisakis</taxon>
        <taxon>Anisakis simplex complex</taxon>
    </lineage>
</organism>
<dbReference type="EMBL" id="UYRR01032707">
    <property type="protein sequence ID" value="VDK56554.1"/>
    <property type="molecule type" value="Genomic_DNA"/>
</dbReference>
<dbReference type="CDD" id="cd00198">
    <property type="entry name" value="vWFA"/>
    <property type="match status" value="1"/>
</dbReference>
<dbReference type="Proteomes" id="UP000267096">
    <property type="component" value="Unassembled WGS sequence"/>
</dbReference>